<feature type="coiled-coil region" evidence="1">
    <location>
        <begin position="19"/>
        <end position="98"/>
    </location>
</feature>
<evidence type="ECO:0000256" key="1">
    <source>
        <dbReference type="SAM" id="Coils"/>
    </source>
</evidence>
<name>A0ABN7RV93_OIKDI</name>
<keyword evidence="3" id="KW-1185">Reference proteome</keyword>
<dbReference type="Proteomes" id="UP001158576">
    <property type="component" value="Chromosome PAR"/>
</dbReference>
<dbReference type="EMBL" id="OU015568">
    <property type="protein sequence ID" value="CAG5086771.1"/>
    <property type="molecule type" value="Genomic_DNA"/>
</dbReference>
<sequence length="98" mass="12129">MQRITGERKLQLLAQQRKRKMEKKLEENLQRRIEEIERVKERAQNREAAFEHMKDNLESMEEESRQLYHRCEMAKIEMNEVREEIIEDKAEKSEKKRK</sequence>
<organism evidence="2 3">
    <name type="scientific">Oikopleura dioica</name>
    <name type="common">Tunicate</name>
    <dbReference type="NCBI Taxonomy" id="34765"/>
    <lineage>
        <taxon>Eukaryota</taxon>
        <taxon>Metazoa</taxon>
        <taxon>Chordata</taxon>
        <taxon>Tunicata</taxon>
        <taxon>Appendicularia</taxon>
        <taxon>Copelata</taxon>
        <taxon>Oikopleuridae</taxon>
        <taxon>Oikopleura</taxon>
    </lineage>
</organism>
<proteinExistence type="predicted"/>
<keyword evidence="1" id="KW-0175">Coiled coil</keyword>
<evidence type="ECO:0000313" key="2">
    <source>
        <dbReference type="EMBL" id="CAG5086771.1"/>
    </source>
</evidence>
<evidence type="ECO:0000313" key="3">
    <source>
        <dbReference type="Proteomes" id="UP001158576"/>
    </source>
</evidence>
<gene>
    <name evidence="2" type="ORF">OKIOD_LOCUS2904</name>
</gene>
<protein>
    <submittedName>
        <fullName evidence="2">Oidioi.mRNA.OKI2018_I69.PAR.g11346.t1.cds</fullName>
    </submittedName>
</protein>
<reference evidence="2 3" key="1">
    <citation type="submission" date="2021-04" db="EMBL/GenBank/DDBJ databases">
        <authorList>
            <person name="Bliznina A."/>
        </authorList>
    </citation>
    <scope>NUCLEOTIDE SEQUENCE [LARGE SCALE GENOMIC DNA]</scope>
</reference>
<accession>A0ABN7RV93</accession>